<keyword evidence="2" id="KW-1185">Reference proteome</keyword>
<accession>K0RIH7</accession>
<comment type="caution">
    <text evidence="1">The sequence shown here is derived from an EMBL/GenBank/DDBJ whole genome shotgun (WGS) entry which is preliminary data.</text>
</comment>
<dbReference type="AlphaFoldDB" id="K0RIH7"/>
<feature type="non-terminal residue" evidence="1">
    <location>
        <position position="1"/>
    </location>
</feature>
<dbReference type="EMBL" id="AGNL01037637">
    <property type="protein sequence ID" value="EJK53518.1"/>
    <property type="molecule type" value="Genomic_DNA"/>
</dbReference>
<name>K0RIH7_THAOC</name>
<reference evidence="1 2" key="1">
    <citation type="journal article" date="2012" name="Genome Biol.">
        <title>Genome and low-iron response of an oceanic diatom adapted to chronic iron limitation.</title>
        <authorList>
            <person name="Lommer M."/>
            <person name="Specht M."/>
            <person name="Roy A.S."/>
            <person name="Kraemer L."/>
            <person name="Andreson R."/>
            <person name="Gutowska M.A."/>
            <person name="Wolf J."/>
            <person name="Bergner S.V."/>
            <person name="Schilhabel M.B."/>
            <person name="Klostermeier U.C."/>
            <person name="Beiko R.G."/>
            <person name="Rosenstiel P."/>
            <person name="Hippler M."/>
            <person name="Laroche J."/>
        </authorList>
    </citation>
    <scope>NUCLEOTIDE SEQUENCE [LARGE SCALE GENOMIC DNA]</scope>
    <source>
        <strain evidence="1 2">CCMP1005</strain>
    </source>
</reference>
<proteinExistence type="predicted"/>
<dbReference type="Proteomes" id="UP000266841">
    <property type="component" value="Unassembled WGS sequence"/>
</dbReference>
<gene>
    <name evidence="1" type="ORF">THAOC_27034</name>
</gene>
<protein>
    <submittedName>
        <fullName evidence="1">Uncharacterized protein</fullName>
    </submittedName>
</protein>
<evidence type="ECO:0000313" key="1">
    <source>
        <dbReference type="EMBL" id="EJK53518.1"/>
    </source>
</evidence>
<organism evidence="1 2">
    <name type="scientific">Thalassiosira oceanica</name>
    <name type="common">Marine diatom</name>
    <dbReference type="NCBI Taxonomy" id="159749"/>
    <lineage>
        <taxon>Eukaryota</taxon>
        <taxon>Sar</taxon>
        <taxon>Stramenopiles</taxon>
        <taxon>Ochrophyta</taxon>
        <taxon>Bacillariophyta</taxon>
        <taxon>Coscinodiscophyceae</taxon>
        <taxon>Thalassiosirophycidae</taxon>
        <taxon>Thalassiosirales</taxon>
        <taxon>Thalassiosiraceae</taxon>
        <taxon>Thalassiosira</taxon>
    </lineage>
</organism>
<sequence>ASERVSSGEDALDINTVDDSATQLALDVVENFGIQATKEKMLKKLAMETEPVVLSEMKTDKTERRVKVGLDLGRRIRQKRTYIVLTLATMLGRRLISAWLGA</sequence>
<evidence type="ECO:0000313" key="2">
    <source>
        <dbReference type="Proteomes" id="UP000266841"/>
    </source>
</evidence>